<name>A0AAJ1WIP9_9BACI</name>
<dbReference type="EMBL" id="JAUSUC010000011">
    <property type="protein sequence ID" value="MDQ0214875.1"/>
    <property type="molecule type" value="Genomic_DNA"/>
</dbReference>
<evidence type="ECO:0000313" key="1">
    <source>
        <dbReference type="EMBL" id="MDQ0214875.1"/>
    </source>
</evidence>
<sequence length="101" mass="11268">MKTFSPTFIIGSIRIGSVEGASCVNFGNNLPTDFTSHSKQNQGFGTIQGDHNHLQELISRLDEKDCIDVLNESKETAQPAWINQLINQKILHSDNDIVQEE</sequence>
<evidence type="ECO:0000313" key="2">
    <source>
        <dbReference type="Proteomes" id="UP001237207"/>
    </source>
</evidence>
<reference evidence="1" key="1">
    <citation type="submission" date="2023-07" db="EMBL/GenBank/DDBJ databases">
        <title>Genomic Encyclopedia of Type Strains, Phase IV (KMG-IV): sequencing the most valuable type-strain genomes for metagenomic binning, comparative biology and taxonomic classification.</title>
        <authorList>
            <person name="Goeker M."/>
        </authorList>
    </citation>
    <scope>NUCLEOTIDE SEQUENCE</scope>
    <source>
        <strain evidence="1">DSM 23947</strain>
    </source>
</reference>
<organism evidence="1 2">
    <name type="scientific">Oikeobacillus pervagus</name>
    <dbReference type="NCBI Taxonomy" id="1325931"/>
    <lineage>
        <taxon>Bacteria</taxon>
        <taxon>Bacillati</taxon>
        <taxon>Bacillota</taxon>
        <taxon>Bacilli</taxon>
        <taxon>Bacillales</taxon>
        <taxon>Bacillaceae</taxon>
        <taxon>Oikeobacillus</taxon>
    </lineage>
</organism>
<accession>A0AAJ1WIP9</accession>
<comment type="caution">
    <text evidence="1">The sequence shown here is derived from an EMBL/GenBank/DDBJ whole genome shotgun (WGS) entry which is preliminary data.</text>
</comment>
<protein>
    <submittedName>
        <fullName evidence="1">Uncharacterized protein</fullName>
    </submittedName>
</protein>
<dbReference type="RefSeq" id="WP_307256871.1">
    <property type="nucleotide sequence ID" value="NZ_JAUSUC010000011.1"/>
</dbReference>
<dbReference type="Proteomes" id="UP001237207">
    <property type="component" value="Unassembled WGS sequence"/>
</dbReference>
<keyword evidence="2" id="KW-1185">Reference proteome</keyword>
<dbReference type="AlphaFoldDB" id="A0AAJ1WIP9"/>
<gene>
    <name evidence="1" type="ORF">J2S13_001272</name>
</gene>
<proteinExistence type="predicted"/>